<keyword evidence="4" id="KW-0812">Transmembrane</keyword>
<dbReference type="Pfam" id="PF00015">
    <property type="entry name" value="MCPsignal"/>
    <property type="match status" value="1"/>
</dbReference>
<keyword evidence="4" id="KW-0472">Membrane</keyword>
<organism evidence="7 8">
    <name type="scientific">Massilia agilis</name>
    <dbReference type="NCBI Taxonomy" id="1811226"/>
    <lineage>
        <taxon>Bacteria</taxon>
        <taxon>Pseudomonadati</taxon>
        <taxon>Pseudomonadota</taxon>
        <taxon>Betaproteobacteria</taxon>
        <taxon>Burkholderiales</taxon>
        <taxon>Oxalobacteraceae</taxon>
        <taxon>Telluria group</taxon>
        <taxon>Massilia</taxon>
    </lineage>
</organism>
<dbReference type="InterPro" id="IPR051310">
    <property type="entry name" value="MCP_chemotaxis"/>
</dbReference>
<feature type="transmembrane region" description="Helical" evidence="4">
    <location>
        <begin position="185"/>
        <end position="211"/>
    </location>
</feature>
<dbReference type="SMART" id="SM00283">
    <property type="entry name" value="MA"/>
    <property type="match status" value="1"/>
</dbReference>
<dbReference type="CDD" id="cd11386">
    <property type="entry name" value="MCP_signal"/>
    <property type="match status" value="1"/>
</dbReference>
<dbReference type="SUPFAM" id="SSF58104">
    <property type="entry name" value="Methyl-accepting chemotaxis protein (MCP) signaling domain"/>
    <property type="match status" value="1"/>
</dbReference>
<evidence type="ECO:0000256" key="4">
    <source>
        <dbReference type="SAM" id="Phobius"/>
    </source>
</evidence>
<dbReference type="Gene3D" id="1.10.287.950">
    <property type="entry name" value="Methyl-accepting chemotaxis protein"/>
    <property type="match status" value="1"/>
</dbReference>
<comment type="similarity">
    <text evidence="2">Belongs to the methyl-accepting chemotaxis (MCP) protein family.</text>
</comment>
<sequence length="568" mass="59587">MRLPKVQAGTIIVGAFAILLAVITVISSVSIWRMYTADAIASDLVRDKLAKEQLTSEMLSVAQLNKLLAVSIARSDSLELGDYYQAELARGEKRAAEIEKAVAALPMQDAERQLMKTVLERKAALAAVRRAVFDAKDMGKVMEVEQLVGGRLEPAFQHYADAMSRLLAYQTTRARAMQAESEQAFGASLALIIALGAIAVCGGGLLAWLLVRHIVLPLRRGVDLAEQVAAGDLRATIEHQRDDEIGRLFDALNRMTASMSDTVARVMDGALAIDAASAQIAAGNHDLSRRTEHQAGAIEETAASMEELTSTVRQNSDSASEASKLAQSAQSVALAGGEAMAQMVSKMASIRASADRIVDIIAVIDGIAFQTNILALNAAVEAARAGEEGRGFAVVAGEVRSLAQRSAAAAKDIKKLITDSANEIESGTGIANAAGDTMRDIVGSVQRLTGLLGAINNASSEQAAGIAQVGEAIAGMDDATRQNAALVEQATSAADALREQAGQLAALVGTFKVEQTASEAAAGQERLFAMSFDRQAVALPPARRASRAVAQATLTAASLRPSREMAEA</sequence>
<feature type="transmembrane region" description="Helical" evidence="4">
    <location>
        <begin position="6"/>
        <end position="26"/>
    </location>
</feature>
<keyword evidence="1" id="KW-0488">Methylation</keyword>
<evidence type="ECO:0000256" key="3">
    <source>
        <dbReference type="PROSITE-ProRule" id="PRU00284"/>
    </source>
</evidence>
<protein>
    <submittedName>
        <fullName evidence="7">Methyl-accepting chemotaxis protein</fullName>
    </submittedName>
</protein>
<name>A0ABT2DB10_9BURK</name>
<dbReference type="Pfam" id="PF00672">
    <property type="entry name" value="HAMP"/>
    <property type="match status" value="1"/>
</dbReference>
<dbReference type="PANTHER" id="PTHR43531:SF14">
    <property type="entry name" value="METHYL-ACCEPTING CHEMOTAXIS PROTEIN I-RELATED"/>
    <property type="match status" value="1"/>
</dbReference>
<keyword evidence="4" id="KW-1133">Transmembrane helix</keyword>
<evidence type="ECO:0000256" key="2">
    <source>
        <dbReference type="ARBA" id="ARBA00029447"/>
    </source>
</evidence>
<dbReference type="RefSeq" id="WP_258822266.1">
    <property type="nucleotide sequence ID" value="NZ_JANUHB010000002.1"/>
</dbReference>
<keyword evidence="3" id="KW-0807">Transducer</keyword>
<evidence type="ECO:0000259" key="6">
    <source>
        <dbReference type="PROSITE" id="PS50885"/>
    </source>
</evidence>
<dbReference type="CDD" id="cd06225">
    <property type="entry name" value="HAMP"/>
    <property type="match status" value="1"/>
</dbReference>
<dbReference type="Pfam" id="PF12729">
    <property type="entry name" value="4HB_MCP_1"/>
    <property type="match status" value="1"/>
</dbReference>
<gene>
    <name evidence="7" type="ORF">NX774_11255</name>
</gene>
<dbReference type="PANTHER" id="PTHR43531">
    <property type="entry name" value="PROTEIN ICFG"/>
    <property type="match status" value="1"/>
</dbReference>
<reference evidence="7 8" key="1">
    <citation type="submission" date="2022-08" db="EMBL/GenBank/DDBJ databases">
        <title>Reclassification of Massilia species as members of the genera Telluria, Duganella, Pseudoduganella, Mokoshia gen. nov. and Zemynaea gen. nov. using orthogonal and non-orthogonal genome-based approaches.</title>
        <authorList>
            <person name="Bowman J.P."/>
        </authorList>
    </citation>
    <scope>NUCLEOTIDE SEQUENCE [LARGE SCALE GENOMIC DNA]</scope>
    <source>
        <strain evidence="7 8">JCM 31605</strain>
    </source>
</reference>
<dbReference type="PRINTS" id="PR00260">
    <property type="entry name" value="CHEMTRNSDUCR"/>
</dbReference>
<evidence type="ECO:0000313" key="7">
    <source>
        <dbReference type="EMBL" id="MCS0808497.1"/>
    </source>
</evidence>
<feature type="domain" description="HAMP" evidence="6">
    <location>
        <begin position="212"/>
        <end position="264"/>
    </location>
</feature>
<comment type="caution">
    <text evidence="7">The sequence shown here is derived from an EMBL/GenBank/DDBJ whole genome shotgun (WGS) entry which is preliminary data.</text>
</comment>
<proteinExistence type="inferred from homology"/>
<dbReference type="InterPro" id="IPR004089">
    <property type="entry name" value="MCPsignal_dom"/>
</dbReference>
<dbReference type="SMART" id="SM00304">
    <property type="entry name" value="HAMP"/>
    <property type="match status" value="1"/>
</dbReference>
<dbReference type="Proteomes" id="UP001206126">
    <property type="component" value="Unassembled WGS sequence"/>
</dbReference>
<dbReference type="EMBL" id="JANUHB010000002">
    <property type="protein sequence ID" value="MCS0808497.1"/>
    <property type="molecule type" value="Genomic_DNA"/>
</dbReference>
<dbReference type="PROSITE" id="PS50885">
    <property type="entry name" value="HAMP"/>
    <property type="match status" value="1"/>
</dbReference>
<evidence type="ECO:0000256" key="1">
    <source>
        <dbReference type="ARBA" id="ARBA00022481"/>
    </source>
</evidence>
<dbReference type="PROSITE" id="PS50111">
    <property type="entry name" value="CHEMOTAXIS_TRANSDUC_2"/>
    <property type="match status" value="1"/>
</dbReference>
<accession>A0ABT2DB10</accession>
<dbReference type="InterPro" id="IPR024478">
    <property type="entry name" value="HlyB_4HB_MCP"/>
</dbReference>
<feature type="domain" description="Methyl-accepting transducer" evidence="5">
    <location>
        <begin position="269"/>
        <end position="498"/>
    </location>
</feature>
<keyword evidence="8" id="KW-1185">Reference proteome</keyword>
<evidence type="ECO:0000313" key="8">
    <source>
        <dbReference type="Proteomes" id="UP001206126"/>
    </source>
</evidence>
<dbReference type="CDD" id="cd19411">
    <property type="entry name" value="MCP2201-like_sensor"/>
    <property type="match status" value="1"/>
</dbReference>
<dbReference type="InterPro" id="IPR047347">
    <property type="entry name" value="YvaQ-like_sensor"/>
</dbReference>
<dbReference type="InterPro" id="IPR004090">
    <property type="entry name" value="Chemotax_Me-accpt_rcpt"/>
</dbReference>
<evidence type="ECO:0000259" key="5">
    <source>
        <dbReference type="PROSITE" id="PS50111"/>
    </source>
</evidence>
<dbReference type="InterPro" id="IPR003660">
    <property type="entry name" value="HAMP_dom"/>
</dbReference>